<dbReference type="NCBIfam" id="NF038175">
    <property type="entry name" value="IniB_NTERM"/>
    <property type="match status" value="1"/>
</dbReference>
<reference evidence="2 3" key="1">
    <citation type="submission" date="2019-10" db="EMBL/GenBank/DDBJ databases">
        <title>Georgenia wutianyii sp. nov. and Georgenia yuyongxinii sp. nov. isolated from plateau pika (Ochotona curzoniae) in the Qinghai-Tibet plateau of China.</title>
        <authorList>
            <person name="Tian Z."/>
        </authorList>
    </citation>
    <scope>NUCLEOTIDE SEQUENCE [LARGE SCALE GENOMIC DNA]</scope>
    <source>
        <strain evidence="2 3">DSM 21501</strain>
    </source>
</reference>
<feature type="compositionally biased region" description="Gly residues" evidence="1">
    <location>
        <begin position="69"/>
        <end position="81"/>
    </location>
</feature>
<dbReference type="OrthoDB" id="5078400at2"/>
<comment type="caution">
    <text evidence="2">The sequence shown here is derived from an EMBL/GenBank/DDBJ whole genome shotgun (WGS) entry which is preliminary data.</text>
</comment>
<keyword evidence="3" id="KW-1185">Reference proteome</keyword>
<feature type="compositionally biased region" description="Acidic residues" evidence="1">
    <location>
        <begin position="253"/>
        <end position="273"/>
    </location>
</feature>
<proteinExistence type="predicted"/>
<dbReference type="Proteomes" id="UP000451860">
    <property type="component" value="Unassembled WGS sequence"/>
</dbReference>
<evidence type="ECO:0000313" key="3">
    <source>
        <dbReference type="Proteomes" id="UP000451860"/>
    </source>
</evidence>
<feature type="region of interest" description="Disordered" evidence="1">
    <location>
        <begin position="65"/>
        <end position="113"/>
    </location>
</feature>
<feature type="compositionally biased region" description="Basic and acidic residues" evidence="1">
    <location>
        <begin position="82"/>
        <end position="98"/>
    </location>
</feature>
<evidence type="ECO:0000256" key="1">
    <source>
        <dbReference type="SAM" id="MobiDB-lite"/>
    </source>
</evidence>
<protein>
    <submittedName>
        <fullName evidence="2">Uncharacterized protein</fullName>
    </submittedName>
</protein>
<organism evidence="2 3">
    <name type="scientific">Georgenia thermotolerans</name>
    <dbReference type="NCBI Taxonomy" id="527326"/>
    <lineage>
        <taxon>Bacteria</taxon>
        <taxon>Bacillati</taxon>
        <taxon>Actinomycetota</taxon>
        <taxon>Actinomycetes</taxon>
        <taxon>Micrococcales</taxon>
        <taxon>Bogoriellaceae</taxon>
        <taxon>Georgenia</taxon>
    </lineage>
</organism>
<dbReference type="RefSeq" id="WP_152203716.1">
    <property type="nucleotide sequence ID" value="NZ_VUKF01000033.1"/>
</dbReference>
<evidence type="ECO:0000313" key="2">
    <source>
        <dbReference type="EMBL" id="KAE8762647.1"/>
    </source>
</evidence>
<feature type="region of interest" description="Disordered" evidence="1">
    <location>
        <begin position="205"/>
        <end position="273"/>
    </location>
</feature>
<dbReference type="EMBL" id="WHJE01000140">
    <property type="protein sequence ID" value="KAE8762647.1"/>
    <property type="molecule type" value="Genomic_DNA"/>
</dbReference>
<feature type="compositionally biased region" description="Basic and acidic residues" evidence="1">
    <location>
        <begin position="210"/>
        <end position="237"/>
    </location>
</feature>
<dbReference type="InterPro" id="IPR049709">
    <property type="entry name" value="IniB-like_N"/>
</dbReference>
<sequence>MTTIANALLEFLMQMLRDPDAAERFREDPHGELHRAGLDDVHTDDVDAVLPVVLDYAPMRVDTSFQGAGHAGGGTSWGGPGRGDRHQDGGRGPEHTERGDDDGWGGHGDDDHGHAVTQLTHIVNSYAYTSSVDDRDTVTDQAVHQNVWADGDVLQWFDNDAIVATGDGAIAAGGDVHVDAATDGSTNLEAHDAAVEIGTTDLDVEDSFDDDHVTDGSEHSGHLTEDAFDDGSDRPTDVDLDLTDAFDGPSPDVDVDLEDSFTPDDVGTDVDDADLDDVAGAGLTDADLEVDASDGSTHDAPAAITDDEIGTADVPGSAVVAADEAGSTEDALVVHDSFDETFSDSFTGTDVGPDGLGDVPS</sequence>
<dbReference type="AlphaFoldDB" id="A0A7J5UJW9"/>
<accession>A0A7J5UJW9</accession>
<name>A0A7J5UJW9_9MICO</name>
<gene>
    <name evidence="2" type="ORF">GB883_18275</name>
</gene>